<reference evidence="3 4" key="1">
    <citation type="submission" date="2024-03" db="EMBL/GenBank/DDBJ databases">
        <title>Two novel species of the genus Flavobacterium exhibiting potentially degradation of complex polysaccharides.</title>
        <authorList>
            <person name="Lian X."/>
        </authorList>
    </citation>
    <scope>NUCLEOTIDE SEQUENCE [LARGE SCALE GENOMIC DNA]</scope>
    <source>
        <strain evidence="3 4">N6</strain>
    </source>
</reference>
<dbReference type="InterPro" id="IPR032710">
    <property type="entry name" value="NTF2-like_dom_sf"/>
</dbReference>
<dbReference type="Pfam" id="PF12680">
    <property type="entry name" value="SnoaL_2"/>
    <property type="match status" value="1"/>
</dbReference>
<comment type="caution">
    <text evidence="3">The sequence shown here is derived from an EMBL/GenBank/DDBJ whole genome shotgun (WGS) entry which is preliminary data.</text>
</comment>
<keyword evidence="4" id="KW-1185">Reference proteome</keyword>
<evidence type="ECO:0000313" key="4">
    <source>
        <dbReference type="Proteomes" id="UP001468798"/>
    </source>
</evidence>
<organism evidence="3 4">
    <name type="scientific">Flavobacterium polysaccharolyticum</name>
    <dbReference type="NCBI Taxonomy" id="3133148"/>
    <lineage>
        <taxon>Bacteria</taxon>
        <taxon>Pseudomonadati</taxon>
        <taxon>Bacteroidota</taxon>
        <taxon>Flavobacteriia</taxon>
        <taxon>Flavobacteriales</taxon>
        <taxon>Flavobacteriaceae</taxon>
        <taxon>Flavobacterium</taxon>
    </lineage>
</organism>
<keyword evidence="1" id="KW-0732">Signal</keyword>
<dbReference type="InterPro" id="IPR037401">
    <property type="entry name" value="SnoaL-like"/>
</dbReference>
<dbReference type="RefSeq" id="WP_342693055.1">
    <property type="nucleotide sequence ID" value="NZ_JBCGDP010000021.1"/>
</dbReference>
<dbReference type="Gene3D" id="3.10.450.50">
    <property type="match status" value="1"/>
</dbReference>
<protein>
    <submittedName>
        <fullName evidence="3">Nuclear transport factor 2 family protein</fullName>
    </submittedName>
</protein>
<sequence>MKKIIVFALTLVLSATISQAQTPNNSKKTNNLKTNKMTAKEVVEAYSIALSKGDVPTAFSYFSPNAKWHQPGNNKFSGTQTGLEAIGKMLGDMMGATQGSLAIKPAGAMMVNGNFVSCPVRFSAKNGEKSVEMNGNDLYEVVDGKIVQVWLFSEDQVAEDLFWD</sequence>
<evidence type="ECO:0000259" key="2">
    <source>
        <dbReference type="Pfam" id="PF12680"/>
    </source>
</evidence>
<evidence type="ECO:0000313" key="3">
    <source>
        <dbReference type="EMBL" id="MEM0578220.1"/>
    </source>
</evidence>
<dbReference type="EMBL" id="JBCGDP010000021">
    <property type="protein sequence ID" value="MEM0578220.1"/>
    <property type="molecule type" value="Genomic_DNA"/>
</dbReference>
<dbReference type="SUPFAM" id="SSF54427">
    <property type="entry name" value="NTF2-like"/>
    <property type="match status" value="1"/>
</dbReference>
<evidence type="ECO:0000256" key="1">
    <source>
        <dbReference type="SAM" id="SignalP"/>
    </source>
</evidence>
<name>A0ABU9NSA1_9FLAO</name>
<gene>
    <name evidence="3" type="ORF">WFZ86_17080</name>
</gene>
<proteinExistence type="predicted"/>
<accession>A0ABU9NSA1</accession>
<feature type="chain" id="PRO_5047103503" evidence="1">
    <location>
        <begin position="21"/>
        <end position="164"/>
    </location>
</feature>
<feature type="domain" description="SnoaL-like" evidence="2">
    <location>
        <begin position="43"/>
        <end position="148"/>
    </location>
</feature>
<dbReference type="Proteomes" id="UP001468798">
    <property type="component" value="Unassembled WGS sequence"/>
</dbReference>
<feature type="signal peptide" evidence="1">
    <location>
        <begin position="1"/>
        <end position="20"/>
    </location>
</feature>